<dbReference type="InterPro" id="IPR037121">
    <property type="entry name" value="Ribosomal_bL25_C"/>
</dbReference>
<dbReference type="NCBIfam" id="TIGR00731">
    <property type="entry name" value="bL25_bact_ctc"/>
    <property type="match status" value="1"/>
</dbReference>
<dbReference type="GO" id="GO:0006412">
    <property type="term" value="P:translation"/>
    <property type="evidence" value="ECO:0007669"/>
    <property type="project" value="UniProtKB-UniRule"/>
</dbReference>
<evidence type="ECO:0000256" key="2">
    <source>
        <dbReference type="ARBA" id="ARBA00022884"/>
    </source>
</evidence>
<dbReference type="NCBIfam" id="NF004132">
    <property type="entry name" value="PRK05618.2-2"/>
    <property type="match status" value="1"/>
</dbReference>
<keyword evidence="1 5" id="KW-0699">rRNA-binding</keyword>
<dbReference type="HAMAP" id="MF_01334">
    <property type="entry name" value="Ribosomal_bL25_CTC"/>
    <property type="match status" value="1"/>
</dbReference>
<dbReference type="EMBL" id="CP030850">
    <property type="protein sequence ID" value="AXE17056.1"/>
    <property type="molecule type" value="Genomic_DNA"/>
</dbReference>
<keyword evidence="3 5" id="KW-0689">Ribosomal protein</keyword>
<dbReference type="CDD" id="cd00495">
    <property type="entry name" value="Ribosomal_L25_TL5_CTC"/>
    <property type="match status" value="1"/>
</dbReference>
<evidence type="ECO:0000313" key="8">
    <source>
        <dbReference type="EMBL" id="AXE17056.1"/>
    </source>
</evidence>
<evidence type="ECO:0000259" key="6">
    <source>
        <dbReference type="Pfam" id="PF01386"/>
    </source>
</evidence>
<dbReference type="PANTHER" id="PTHR33284:SF1">
    <property type="entry name" value="RIBOSOMAL PROTEIN L25_GLN-TRNA SYNTHETASE, ANTI-CODON-BINDING DOMAIN-CONTAINING PROTEIN"/>
    <property type="match status" value="1"/>
</dbReference>
<evidence type="ECO:0000256" key="3">
    <source>
        <dbReference type="ARBA" id="ARBA00022980"/>
    </source>
</evidence>
<evidence type="ECO:0000256" key="1">
    <source>
        <dbReference type="ARBA" id="ARBA00022730"/>
    </source>
</evidence>
<dbReference type="InterPro" id="IPR001021">
    <property type="entry name" value="Ribosomal_bL25_long"/>
</dbReference>
<dbReference type="Pfam" id="PF14693">
    <property type="entry name" value="Ribosomal_TL5_C"/>
    <property type="match status" value="1"/>
</dbReference>
<feature type="domain" description="Large ribosomal subunit protein bL25 L25" evidence="6">
    <location>
        <begin position="9"/>
        <end position="90"/>
    </location>
</feature>
<dbReference type="OrthoDB" id="9786489at2"/>
<comment type="function">
    <text evidence="5">This is one of the proteins that binds to the 5S RNA in the ribosome where it forms part of the central protuberance.</text>
</comment>
<evidence type="ECO:0000313" key="9">
    <source>
        <dbReference type="Proteomes" id="UP000251993"/>
    </source>
</evidence>
<dbReference type="InterPro" id="IPR020057">
    <property type="entry name" value="Ribosomal_bL25_b-dom"/>
</dbReference>
<evidence type="ECO:0000256" key="5">
    <source>
        <dbReference type="HAMAP-Rule" id="MF_01334"/>
    </source>
</evidence>
<dbReference type="InterPro" id="IPR029751">
    <property type="entry name" value="Ribosomal_L25_dom"/>
</dbReference>
<sequence length="187" mass="20612">MKSTEIVGFKRANLGKKEARELRLQAMVPCVLYGGAEQVHFAAPMYLFRELLFSPNVYKVTLNIEGEIHYGILQDVQYHPVSDIILHADFLAIDDEKEIKIEVPVRFTGTAVGVTKGGKLVQKLRKIKVIGLAKNIPDFVDVPVGDLDLGKSVKVGHLKVEGFKIVNNASLPIAGVEIPRALRGTLK</sequence>
<dbReference type="GO" id="GO:0008097">
    <property type="term" value="F:5S rRNA binding"/>
    <property type="evidence" value="ECO:0007669"/>
    <property type="project" value="InterPro"/>
</dbReference>
<comment type="subunit">
    <text evidence="5">Part of the 50S ribosomal subunit; part of the 5S rRNA/L5/L18/L25 subcomplex. Contacts the 5S rRNA. Binds to the 5S rRNA independently of L5 and L18.</text>
</comment>
<keyword evidence="4 5" id="KW-0687">Ribonucleoprotein</keyword>
<accession>A0A344TEI5</accession>
<gene>
    <name evidence="5" type="primary">rplY</name>
    <name evidence="5" type="synonym">ctc</name>
    <name evidence="8" type="ORF">DR864_04555</name>
</gene>
<dbReference type="Gene3D" id="2.40.240.10">
    <property type="entry name" value="Ribosomal Protein L25, Chain P"/>
    <property type="match status" value="1"/>
</dbReference>
<dbReference type="AlphaFoldDB" id="A0A344TEI5"/>
<evidence type="ECO:0000256" key="4">
    <source>
        <dbReference type="ARBA" id="ARBA00023274"/>
    </source>
</evidence>
<dbReference type="GO" id="GO:0022625">
    <property type="term" value="C:cytosolic large ribosomal subunit"/>
    <property type="evidence" value="ECO:0007669"/>
    <property type="project" value="TreeGrafter"/>
</dbReference>
<comment type="similarity">
    <text evidence="5">Belongs to the bacterial ribosomal protein bL25 family. CTC subfamily.</text>
</comment>
<dbReference type="GO" id="GO:0003735">
    <property type="term" value="F:structural constituent of ribosome"/>
    <property type="evidence" value="ECO:0007669"/>
    <property type="project" value="InterPro"/>
</dbReference>
<reference evidence="8 9" key="1">
    <citation type="submission" date="2018-07" db="EMBL/GenBank/DDBJ databases">
        <title>Genome sequencing of Runella.</title>
        <authorList>
            <person name="Baek M.-G."/>
            <person name="Yi H."/>
        </authorList>
    </citation>
    <scope>NUCLEOTIDE SEQUENCE [LARGE SCALE GENOMIC DNA]</scope>
    <source>
        <strain evidence="8 9">HYN0085</strain>
    </source>
</reference>
<dbReference type="PANTHER" id="PTHR33284">
    <property type="entry name" value="RIBOSOMAL PROTEIN L25/GLN-TRNA SYNTHETASE, ANTI-CODON-BINDING DOMAIN-CONTAINING PROTEIN"/>
    <property type="match status" value="1"/>
</dbReference>
<name>A0A344TEI5_9BACT</name>
<proteinExistence type="inferred from homology"/>
<dbReference type="KEGG" id="run:DR864_04555"/>
<dbReference type="Proteomes" id="UP000251993">
    <property type="component" value="Chromosome"/>
</dbReference>
<dbReference type="Pfam" id="PF01386">
    <property type="entry name" value="Ribosomal_L25p"/>
    <property type="match status" value="1"/>
</dbReference>
<protein>
    <recommendedName>
        <fullName evidence="5">Large ribosomal subunit protein bL25</fullName>
    </recommendedName>
    <alternativeName>
        <fullName evidence="5">General stress protein CTC</fullName>
    </alternativeName>
</protein>
<dbReference type="InterPro" id="IPR020930">
    <property type="entry name" value="Ribosomal_uL5_bac-type"/>
</dbReference>
<evidence type="ECO:0000259" key="7">
    <source>
        <dbReference type="Pfam" id="PF14693"/>
    </source>
</evidence>
<dbReference type="InterPro" id="IPR011035">
    <property type="entry name" value="Ribosomal_bL25/Gln-tRNA_synth"/>
</dbReference>
<dbReference type="RefSeq" id="WP_114065842.1">
    <property type="nucleotide sequence ID" value="NZ_CP030850.1"/>
</dbReference>
<dbReference type="Gene3D" id="2.170.120.20">
    <property type="entry name" value="Ribosomal protein L25, beta domain"/>
    <property type="match status" value="1"/>
</dbReference>
<keyword evidence="2 5" id="KW-0694">RNA-binding</keyword>
<organism evidence="8 9">
    <name type="scientific">Runella rosea</name>
    <dbReference type="NCBI Taxonomy" id="2259595"/>
    <lineage>
        <taxon>Bacteria</taxon>
        <taxon>Pseudomonadati</taxon>
        <taxon>Bacteroidota</taxon>
        <taxon>Cytophagia</taxon>
        <taxon>Cytophagales</taxon>
        <taxon>Spirosomataceae</taxon>
        <taxon>Runella</taxon>
    </lineage>
</organism>
<feature type="domain" description="Large ribosomal subunit protein bL25 beta" evidence="7">
    <location>
        <begin position="98"/>
        <end position="180"/>
    </location>
</feature>
<keyword evidence="9" id="KW-1185">Reference proteome</keyword>
<dbReference type="SUPFAM" id="SSF50715">
    <property type="entry name" value="Ribosomal protein L25-like"/>
    <property type="match status" value="1"/>
</dbReference>
<dbReference type="InterPro" id="IPR020056">
    <property type="entry name" value="Rbsml_bL25/Gln-tRNA_synth_N"/>
</dbReference>